<keyword evidence="10 18" id="KW-0808">Transferase</keyword>
<dbReference type="UniPathway" id="UPA00557">
    <property type="reaction ID" value="UER00614"/>
</dbReference>
<name>A0A249KH77_9ACTN</name>
<proteinExistence type="inferred from homology"/>
<feature type="transmembrane region" description="Helical" evidence="19">
    <location>
        <begin position="123"/>
        <end position="142"/>
    </location>
</feature>
<evidence type="ECO:0000256" key="4">
    <source>
        <dbReference type="ARBA" id="ARBA00005189"/>
    </source>
</evidence>
<dbReference type="PANTHER" id="PTHR46382:SF1">
    <property type="entry name" value="PHOSPHATIDATE CYTIDYLYLTRANSFERASE"/>
    <property type="match status" value="1"/>
</dbReference>
<keyword evidence="21" id="KW-1185">Reference proteome</keyword>
<evidence type="ECO:0000256" key="1">
    <source>
        <dbReference type="ARBA" id="ARBA00001698"/>
    </source>
</evidence>
<evidence type="ECO:0000256" key="3">
    <source>
        <dbReference type="ARBA" id="ARBA00005119"/>
    </source>
</evidence>
<dbReference type="KEGG" id="psuf:A1sIA56_04500"/>
<keyword evidence="16" id="KW-0594">Phospholipid biosynthesis</keyword>
<feature type="transmembrane region" description="Helical" evidence="19">
    <location>
        <begin position="94"/>
        <end position="111"/>
    </location>
</feature>
<feature type="transmembrane region" description="Helical" evidence="19">
    <location>
        <begin position="214"/>
        <end position="233"/>
    </location>
</feature>
<dbReference type="GO" id="GO:0004605">
    <property type="term" value="F:phosphatidate cytidylyltransferase activity"/>
    <property type="evidence" value="ECO:0007669"/>
    <property type="project" value="UniProtKB-EC"/>
</dbReference>
<comment type="catalytic activity">
    <reaction evidence="1 18">
        <text>a 1,2-diacyl-sn-glycero-3-phosphate + CTP + H(+) = a CDP-1,2-diacyl-sn-glycerol + diphosphate</text>
        <dbReference type="Rhea" id="RHEA:16229"/>
        <dbReference type="ChEBI" id="CHEBI:15378"/>
        <dbReference type="ChEBI" id="CHEBI:33019"/>
        <dbReference type="ChEBI" id="CHEBI:37563"/>
        <dbReference type="ChEBI" id="CHEBI:58332"/>
        <dbReference type="ChEBI" id="CHEBI:58608"/>
        <dbReference type="EC" id="2.7.7.41"/>
    </reaction>
</comment>
<keyword evidence="8" id="KW-1003">Cell membrane</keyword>
<evidence type="ECO:0000256" key="6">
    <source>
        <dbReference type="ARBA" id="ARBA00012487"/>
    </source>
</evidence>
<dbReference type="PROSITE" id="PS01315">
    <property type="entry name" value="CDS"/>
    <property type="match status" value="1"/>
</dbReference>
<dbReference type="RefSeq" id="WP_095673751.1">
    <property type="nucleotide sequence ID" value="NZ_CP016773.1"/>
</dbReference>
<evidence type="ECO:0000313" key="21">
    <source>
        <dbReference type="Proteomes" id="UP000217215"/>
    </source>
</evidence>
<evidence type="ECO:0000256" key="18">
    <source>
        <dbReference type="RuleBase" id="RU003938"/>
    </source>
</evidence>
<keyword evidence="13 19" id="KW-1133">Transmembrane helix</keyword>
<dbReference type="InterPro" id="IPR000374">
    <property type="entry name" value="PC_trans"/>
</dbReference>
<evidence type="ECO:0000256" key="12">
    <source>
        <dbReference type="ARBA" id="ARBA00022695"/>
    </source>
</evidence>
<dbReference type="PANTHER" id="PTHR46382">
    <property type="entry name" value="PHOSPHATIDATE CYTIDYLYLTRANSFERASE"/>
    <property type="match status" value="1"/>
</dbReference>
<keyword evidence="14" id="KW-0443">Lipid metabolism</keyword>
<dbReference type="GO" id="GO:0005886">
    <property type="term" value="C:plasma membrane"/>
    <property type="evidence" value="ECO:0007669"/>
    <property type="project" value="UniProtKB-SubCell"/>
</dbReference>
<comment type="pathway">
    <text evidence="3 18">Phospholipid metabolism; CDP-diacylglycerol biosynthesis; CDP-diacylglycerol from sn-glycerol 3-phosphate: step 3/3.</text>
</comment>
<evidence type="ECO:0000256" key="19">
    <source>
        <dbReference type="SAM" id="Phobius"/>
    </source>
</evidence>
<evidence type="ECO:0000256" key="7">
    <source>
        <dbReference type="ARBA" id="ARBA00019373"/>
    </source>
</evidence>
<protein>
    <recommendedName>
        <fullName evidence="7 18">Phosphatidate cytidylyltransferase</fullName>
        <ecNumber evidence="6 18">2.7.7.41</ecNumber>
    </recommendedName>
</protein>
<dbReference type="AlphaFoldDB" id="A0A249KH77"/>
<sequence length="286" mass="30205">MSDLHSINEAINKRAGRKLLPSIGVSLFLISLVWFSLASYRVIFAGLVTIAVILGIRELHHALTTTKIDIPQWSLTTAAVALSAAAWFGGVSGLSVATAIAFPCLLVLLLPRGTEGFVGTASASALALIYLPFLAGFLILLARPSNGLARVMTLVVLVGCNDTFAYLTGVLFGKHPLAPKISPKKTIEGLVGSLVFTVIGGSLAFHFIMDSDWWLGAIAGLVTVFTATAGDLIESALKRDMAIKDMGNLLPGHGGIMDRLDSVLFAAPALWLALEIVRRAQDSGLL</sequence>
<dbReference type="EMBL" id="CP016773">
    <property type="protein sequence ID" value="ASY16160.1"/>
    <property type="molecule type" value="Genomic_DNA"/>
</dbReference>
<feature type="transmembrane region" description="Helical" evidence="19">
    <location>
        <begin position="148"/>
        <end position="168"/>
    </location>
</feature>
<evidence type="ECO:0000256" key="5">
    <source>
        <dbReference type="ARBA" id="ARBA00010185"/>
    </source>
</evidence>
<comment type="subcellular location">
    <subcellularLocation>
        <location evidence="2">Cell membrane</location>
        <topology evidence="2">Multi-pass membrane protein</topology>
    </subcellularLocation>
</comment>
<evidence type="ECO:0000256" key="8">
    <source>
        <dbReference type="ARBA" id="ARBA00022475"/>
    </source>
</evidence>
<dbReference type="Pfam" id="PF01148">
    <property type="entry name" value="CTP_transf_1"/>
    <property type="match status" value="1"/>
</dbReference>
<gene>
    <name evidence="20" type="ORF">A1sIA56_04500</name>
</gene>
<evidence type="ECO:0000256" key="2">
    <source>
        <dbReference type="ARBA" id="ARBA00004651"/>
    </source>
</evidence>
<dbReference type="OrthoDB" id="9799199at2"/>
<evidence type="ECO:0000256" key="14">
    <source>
        <dbReference type="ARBA" id="ARBA00023098"/>
    </source>
</evidence>
<evidence type="ECO:0000256" key="11">
    <source>
        <dbReference type="ARBA" id="ARBA00022692"/>
    </source>
</evidence>
<keyword evidence="12 18" id="KW-0548">Nucleotidyltransferase</keyword>
<organism evidence="20 21">
    <name type="scientific">Candidatus Planktophila sulfonica</name>
    <dbReference type="NCBI Taxonomy" id="1884904"/>
    <lineage>
        <taxon>Bacteria</taxon>
        <taxon>Bacillati</taxon>
        <taxon>Actinomycetota</taxon>
        <taxon>Actinomycetes</taxon>
        <taxon>Candidatus Nanopelagicales</taxon>
        <taxon>Candidatus Nanopelagicaceae</taxon>
        <taxon>Candidatus Planktophila</taxon>
    </lineage>
</organism>
<evidence type="ECO:0000256" key="16">
    <source>
        <dbReference type="ARBA" id="ARBA00023209"/>
    </source>
</evidence>
<keyword evidence="15 19" id="KW-0472">Membrane</keyword>
<comment type="similarity">
    <text evidence="5 18">Belongs to the CDS family.</text>
</comment>
<dbReference type="EC" id="2.7.7.41" evidence="6 18"/>
<accession>A0A249KH77</accession>
<evidence type="ECO:0000313" key="20">
    <source>
        <dbReference type="EMBL" id="ASY16160.1"/>
    </source>
</evidence>
<evidence type="ECO:0000256" key="13">
    <source>
        <dbReference type="ARBA" id="ARBA00022989"/>
    </source>
</evidence>
<keyword evidence="11 18" id="KW-0812">Transmembrane</keyword>
<keyword evidence="17" id="KW-1208">Phospholipid metabolism</keyword>
<feature type="transmembrane region" description="Helical" evidence="19">
    <location>
        <begin position="189"/>
        <end position="208"/>
    </location>
</feature>
<keyword evidence="9" id="KW-0444">Lipid biosynthesis</keyword>
<feature type="transmembrane region" description="Helical" evidence="19">
    <location>
        <begin position="43"/>
        <end position="60"/>
    </location>
</feature>
<dbReference type="Proteomes" id="UP000217215">
    <property type="component" value="Chromosome"/>
</dbReference>
<comment type="pathway">
    <text evidence="4">Lipid metabolism.</text>
</comment>
<evidence type="ECO:0000256" key="10">
    <source>
        <dbReference type="ARBA" id="ARBA00022679"/>
    </source>
</evidence>
<evidence type="ECO:0000256" key="17">
    <source>
        <dbReference type="ARBA" id="ARBA00023264"/>
    </source>
</evidence>
<evidence type="ECO:0000256" key="15">
    <source>
        <dbReference type="ARBA" id="ARBA00023136"/>
    </source>
</evidence>
<dbReference type="GO" id="GO:0016024">
    <property type="term" value="P:CDP-diacylglycerol biosynthetic process"/>
    <property type="evidence" value="ECO:0007669"/>
    <property type="project" value="UniProtKB-UniPathway"/>
</dbReference>
<feature type="transmembrane region" description="Helical" evidence="19">
    <location>
        <begin position="19"/>
        <end position="37"/>
    </location>
</feature>
<reference evidence="20 21" key="1">
    <citation type="submission" date="2016-07" db="EMBL/GenBank/DDBJ databases">
        <title>High microdiversification within the ubiquitous acI lineage of Actinobacteria.</title>
        <authorList>
            <person name="Neuenschwander S.M."/>
            <person name="Salcher M."/>
            <person name="Ghai R."/>
            <person name="Pernthaler J."/>
        </authorList>
    </citation>
    <scope>NUCLEOTIDE SEQUENCE [LARGE SCALE GENOMIC DNA]</scope>
    <source>
        <strain evidence="20">MMS-IA-56</strain>
    </source>
</reference>
<evidence type="ECO:0000256" key="9">
    <source>
        <dbReference type="ARBA" id="ARBA00022516"/>
    </source>
</evidence>